<sequence>MPLFKQDATYYAQEVKAGRLTASQLVDWALENIQDLNPTLKAVAHVQAESARAQAQAHDQLWRQLSESERQELPAFFGVPILLKDLGQLQAGEPSYAGAQLMADYVANQTSYFVERIQALGFIVVGRTNVPEFGFKNISDAQFTGAVSFPGDLTRNAGGSSGGAAAALKAGMVPIVTASDGGGSIRIPASFCGLIGLKPSRGRVPVGPDGYRGWQGASVHFALTKSVRDTWTLLEGLQVEQWAAPYMVPRLSPGPLTLPQRPLRIAYLLDSPLTPQVRLDVANLLRQTVERLAGMGHELVPVDFPVDVIAAARDYTTMNAVETVAMMRGFEASLGRALTPDDMEPMTWGIYQAGLPWDAADYSQLLGRWDQLAADLENFFQDYDLLLTPGTNGPAPLHGSFAASAEMAQRLLDQEGLAKEARTDLIMERWQDSWAYTPWTFLQNLAGQPAIMLPLGKSSEGLPLGVQLWACKGQERVLCQLAAAFEAAGVLETEIIE</sequence>
<reference evidence="3" key="1">
    <citation type="submission" date="2013-06" db="EMBL/GenBank/DDBJ databases">
        <authorList>
            <person name="Weinstock G."/>
            <person name="Sodergren E."/>
            <person name="Clifton S."/>
            <person name="Fulton L."/>
            <person name="Fulton B."/>
            <person name="Courtney L."/>
            <person name="Fronick C."/>
            <person name="Harrison M."/>
            <person name="Strong C."/>
            <person name="Farmer C."/>
            <person name="Delahaunty K."/>
            <person name="Markovic C."/>
            <person name="Hall O."/>
            <person name="Minx P."/>
            <person name="Tomlinson C."/>
            <person name="Mitreva M."/>
            <person name="Nelson J."/>
            <person name="Hou S."/>
            <person name="Wollam A."/>
            <person name="Pepin K.H."/>
            <person name="Johnson M."/>
            <person name="Bhonagiri V."/>
            <person name="Nash W.E."/>
            <person name="Warren W."/>
            <person name="Chinwalla A."/>
            <person name="Mardis E.R."/>
            <person name="Wilson R.K."/>
        </authorList>
    </citation>
    <scope>NUCLEOTIDE SEQUENCE [LARGE SCALE GENOMIC DNA]</scope>
    <source>
        <strain evidence="3">ATCC 49176</strain>
    </source>
</reference>
<dbReference type="STRING" id="592010.GCWU000182_000733"/>
<dbReference type="InterPro" id="IPR023631">
    <property type="entry name" value="Amidase_dom"/>
</dbReference>
<comment type="caution">
    <text evidence="3">The sequence shown here is derived from an EMBL/GenBank/DDBJ whole genome shotgun (WGS) entry which is preliminary data.</text>
</comment>
<dbReference type="Pfam" id="PF01425">
    <property type="entry name" value="Amidase"/>
    <property type="match status" value="1"/>
</dbReference>
<evidence type="ECO:0000313" key="3">
    <source>
        <dbReference type="EMBL" id="ESK65999.1"/>
    </source>
</evidence>
<protein>
    <submittedName>
        <fullName evidence="3">Amidase</fullName>
    </submittedName>
</protein>
<dbReference type="OrthoDB" id="9811471at2"/>
<dbReference type="eggNOG" id="COG0154">
    <property type="taxonomic scope" value="Bacteria"/>
</dbReference>
<dbReference type="Gene3D" id="3.90.1300.10">
    <property type="entry name" value="Amidase signature (AS) domain"/>
    <property type="match status" value="1"/>
</dbReference>
<dbReference type="AlphaFoldDB" id="W1Q6B5"/>
<accession>W1Q6B5</accession>
<name>W1Q6B5_ABIDE</name>
<dbReference type="GeneID" id="84816819"/>
<dbReference type="RefSeq" id="WP_023391384.1">
    <property type="nucleotide sequence ID" value="NZ_KI535340.1"/>
</dbReference>
<dbReference type="PANTHER" id="PTHR11895">
    <property type="entry name" value="TRANSAMIDASE"/>
    <property type="match status" value="1"/>
</dbReference>
<comment type="similarity">
    <text evidence="1">Belongs to the amidase family.</text>
</comment>
<dbReference type="HOGENOM" id="CLU_009600_0_4_9"/>
<dbReference type="SUPFAM" id="SSF75304">
    <property type="entry name" value="Amidase signature (AS) enzymes"/>
    <property type="match status" value="1"/>
</dbReference>
<dbReference type="NCBIfam" id="NF005099">
    <property type="entry name" value="PRK06529.1"/>
    <property type="match status" value="1"/>
</dbReference>
<dbReference type="EMBL" id="ACIN03000004">
    <property type="protein sequence ID" value="ESK65999.1"/>
    <property type="molecule type" value="Genomic_DNA"/>
</dbReference>
<dbReference type="InterPro" id="IPR000120">
    <property type="entry name" value="Amidase"/>
</dbReference>
<evidence type="ECO:0000313" key="4">
    <source>
        <dbReference type="Proteomes" id="UP000019050"/>
    </source>
</evidence>
<gene>
    <name evidence="3" type="ORF">GCWU000182_000733</name>
</gene>
<dbReference type="PANTHER" id="PTHR11895:SF7">
    <property type="entry name" value="GLUTAMYL-TRNA(GLN) AMIDOTRANSFERASE SUBUNIT A, MITOCHONDRIAL"/>
    <property type="match status" value="1"/>
</dbReference>
<evidence type="ECO:0000256" key="1">
    <source>
        <dbReference type="ARBA" id="ARBA00009199"/>
    </source>
</evidence>
<dbReference type="InterPro" id="IPR036928">
    <property type="entry name" value="AS_sf"/>
</dbReference>
<proteinExistence type="inferred from homology"/>
<evidence type="ECO:0000259" key="2">
    <source>
        <dbReference type="Pfam" id="PF01425"/>
    </source>
</evidence>
<keyword evidence="4" id="KW-1185">Reference proteome</keyword>
<organism evidence="3 4">
    <name type="scientific">Abiotrophia defectiva ATCC 49176</name>
    <dbReference type="NCBI Taxonomy" id="592010"/>
    <lineage>
        <taxon>Bacteria</taxon>
        <taxon>Bacillati</taxon>
        <taxon>Bacillota</taxon>
        <taxon>Bacilli</taxon>
        <taxon>Lactobacillales</taxon>
        <taxon>Aerococcaceae</taxon>
        <taxon>Abiotrophia</taxon>
    </lineage>
</organism>
<dbReference type="Proteomes" id="UP000019050">
    <property type="component" value="Unassembled WGS sequence"/>
</dbReference>
<dbReference type="GO" id="GO:0003824">
    <property type="term" value="F:catalytic activity"/>
    <property type="evidence" value="ECO:0007669"/>
    <property type="project" value="InterPro"/>
</dbReference>
<feature type="domain" description="Amidase" evidence="2">
    <location>
        <begin position="25"/>
        <end position="478"/>
    </location>
</feature>